<reference evidence="1 2" key="1">
    <citation type="submission" date="2018-01" db="EMBL/GenBank/DDBJ databases">
        <title>Draft genome sequence of Sphaerisporangium sp. 7K107.</title>
        <authorList>
            <person name="Sahin N."/>
            <person name="Saygin H."/>
            <person name="Ay H."/>
        </authorList>
    </citation>
    <scope>NUCLEOTIDE SEQUENCE [LARGE SCALE GENOMIC DNA]</scope>
    <source>
        <strain evidence="1 2">7K107</strain>
    </source>
</reference>
<keyword evidence="2" id="KW-1185">Reference proteome</keyword>
<dbReference type="GO" id="GO:0006281">
    <property type="term" value="P:DNA repair"/>
    <property type="evidence" value="ECO:0007669"/>
    <property type="project" value="TreeGrafter"/>
</dbReference>
<dbReference type="PANTHER" id="PTHR43434:SF1">
    <property type="entry name" value="PHOSPHOGLYCOLATE PHOSPHATASE"/>
    <property type="match status" value="1"/>
</dbReference>
<dbReference type="InterPro" id="IPR023198">
    <property type="entry name" value="PGP-like_dom2"/>
</dbReference>
<evidence type="ECO:0008006" key="3">
    <source>
        <dbReference type="Google" id="ProtNLM"/>
    </source>
</evidence>
<dbReference type="Gene3D" id="1.10.150.240">
    <property type="entry name" value="Putative phosphatase, domain 2"/>
    <property type="match status" value="1"/>
</dbReference>
<evidence type="ECO:0000313" key="1">
    <source>
        <dbReference type="EMBL" id="PZG52921.1"/>
    </source>
</evidence>
<evidence type="ECO:0000313" key="2">
    <source>
        <dbReference type="Proteomes" id="UP000248544"/>
    </source>
</evidence>
<gene>
    <name evidence="1" type="ORF">C1I98_06490</name>
</gene>
<dbReference type="InterPro" id="IPR023214">
    <property type="entry name" value="HAD_sf"/>
</dbReference>
<organism evidence="1 2">
    <name type="scientific">Spongiactinospora gelatinilytica</name>
    <dbReference type="NCBI Taxonomy" id="2666298"/>
    <lineage>
        <taxon>Bacteria</taxon>
        <taxon>Bacillati</taxon>
        <taxon>Actinomycetota</taxon>
        <taxon>Actinomycetes</taxon>
        <taxon>Streptosporangiales</taxon>
        <taxon>Streptosporangiaceae</taxon>
        <taxon>Spongiactinospora</taxon>
    </lineage>
</organism>
<dbReference type="GO" id="GO:0008967">
    <property type="term" value="F:phosphoglycolate phosphatase activity"/>
    <property type="evidence" value="ECO:0007669"/>
    <property type="project" value="TreeGrafter"/>
</dbReference>
<dbReference type="InterPro" id="IPR036412">
    <property type="entry name" value="HAD-like_sf"/>
</dbReference>
<accession>A0A2W2GWY5</accession>
<dbReference type="SFLD" id="SFLDG01129">
    <property type="entry name" value="C1.5:_HAD__Beta-PGM__Phosphata"/>
    <property type="match status" value="1"/>
</dbReference>
<dbReference type="EMBL" id="POUA01000031">
    <property type="protein sequence ID" value="PZG52921.1"/>
    <property type="molecule type" value="Genomic_DNA"/>
</dbReference>
<name>A0A2W2GWY5_9ACTN</name>
<dbReference type="SFLD" id="SFLDS00003">
    <property type="entry name" value="Haloacid_Dehalogenase"/>
    <property type="match status" value="1"/>
</dbReference>
<comment type="caution">
    <text evidence="1">The sequence shown here is derived from an EMBL/GenBank/DDBJ whole genome shotgun (WGS) entry which is preliminary data.</text>
</comment>
<dbReference type="Proteomes" id="UP000248544">
    <property type="component" value="Unassembled WGS sequence"/>
</dbReference>
<proteinExistence type="predicted"/>
<dbReference type="InterPro" id="IPR050155">
    <property type="entry name" value="HAD-like_hydrolase_sf"/>
</dbReference>
<dbReference type="PANTHER" id="PTHR43434">
    <property type="entry name" value="PHOSPHOGLYCOLATE PHOSPHATASE"/>
    <property type="match status" value="1"/>
</dbReference>
<dbReference type="Gene3D" id="3.40.50.1000">
    <property type="entry name" value="HAD superfamily/HAD-like"/>
    <property type="match status" value="1"/>
</dbReference>
<dbReference type="RefSeq" id="WP_111166187.1">
    <property type="nucleotide sequence ID" value="NZ_POUA01000031.1"/>
</dbReference>
<protein>
    <recommendedName>
        <fullName evidence="3">Haloacid dehalogenase</fullName>
    </recommendedName>
</protein>
<dbReference type="Pfam" id="PF13242">
    <property type="entry name" value="Hydrolase_like"/>
    <property type="match status" value="1"/>
</dbReference>
<sequence length="238" mass="25070">MQTDKTLVLWDIDHTLISLRGFGRMIYGEAFLSVTGQPMREAADLTMGGTDRAMSAEMLRSHGITDPTGALLESLGGALADAFVRYEAGLGEYGGILAGAVDVLTALARRDDVIQSVLTGNMEPIAIGKLRAFGLDRFVDFSVGAYGMDHEDRPELVRLAQERAAVKYGGPFTPADTVLIGDTLNDVRAGRLGGARVVAVATGFCDAESLRAAGADLILPDLADTEQVIAAILGTAAR</sequence>
<dbReference type="AlphaFoldDB" id="A0A2W2GWY5"/>
<dbReference type="SUPFAM" id="SSF56784">
    <property type="entry name" value="HAD-like"/>
    <property type="match status" value="1"/>
</dbReference>
<dbReference type="GO" id="GO:0005829">
    <property type="term" value="C:cytosol"/>
    <property type="evidence" value="ECO:0007669"/>
    <property type="project" value="TreeGrafter"/>
</dbReference>